<feature type="coiled-coil region" evidence="2">
    <location>
        <begin position="392"/>
        <end position="423"/>
    </location>
</feature>
<dbReference type="InterPro" id="IPR036871">
    <property type="entry name" value="PX_dom_sf"/>
</dbReference>
<evidence type="ECO:0000256" key="2">
    <source>
        <dbReference type="SAM" id="Coils"/>
    </source>
</evidence>
<evidence type="ECO:0000256" key="3">
    <source>
        <dbReference type="SAM" id="MobiDB-lite"/>
    </source>
</evidence>
<dbReference type="InterPro" id="IPR001683">
    <property type="entry name" value="PX_dom"/>
</dbReference>
<feature type="compositionally biased region" description="Basic and acidic residues" evidence="3">
    <location>
        <begin position="180"/>
        <end position="191"/>
    </location>
</feature>
<feature type="compositionally biased region" description="Basic and acidic residues" evidence="3">
    <location>
        <begin position="84"/>
        <end position="93"/>
    </location>
</feature>
<dbReference type="Gene3D" id="1.20.1270.60">
    <property type="entry name" value="Arfaptin homology (AH) domain/BAR domain"/>
    <property type="match status" value="1"/>
</dbReference>
<dbReference type="Proteomes" id="UP000507470">
    <property type="component" value="Unassembled WGS sequence"/>
</dbReference>
<comment type="similarity">
    <text evidence="1">Belongs to the sorting nexin family.</text>
</comment>
<dbReference type="OrthoDB" id="9976382at2759"/>
<evidence type="ECO:0000256" key="1">
    <source>
        <dbReference type="ARBA" id="ARBA00010883"/>
    </source>
</evidence>
<dbReference type="PANTHER" id="PTHR45850">
    <property type="entry name" value="SORTING NEXIN FAMILY MEMBER"/>
    <property type="match status" value="1"/>
</dbReference>
<dbReference type="EMBL" id="CACVKT020000575">
    <property type="protein sequence ID" value="CAC5360987.1"/>
    <property type="molecule type" value="Genomic_DNA"/>
</dbReference>
<dbReference type="SUPFAM" id="SSF103657">
    <property type="entry name" value="BAR/IMD domain-like"/>
    <property type="match status" value="1"/>
</dbReference>
<keyword evidence="6" id="KW-1185">Reference proteome</keyword>
<evidence type="ECO:0000259" key="4">
    <source>
        <dbReference type="PROSITE" id="PS50195"/>
    </source>
</evidence>
<dbReference type="GO" id="GO:0035091">
    <property type="term" value="F:phosphatidylinositol binding"/>
    <property type="evidence" value="ECO:0007669"/>
    <property type="project" value="InterPro"/>
</dbReference>
<reference evidence="5 6" key="1">
    <citation type="submission" date="2020-06" db="EMBL/GenBank/DDBJ databases">
        <authorList>
            <person name="Li R."/>
            <person name="Bekaert M."/>
        </authorList>
    </citation>
    <scope>NUCLEOTIDE SEQUENCE [LARGE SCALE GENOMIC DNA]</scope>
    <source>
        <strain evidence="6">wild</strain>
    </source>
</reference>
<feature type="region of interest" description="Disordered" evidence="3">
    <location>
        <begin position="79"/>
        <end position="105"/>
    </location>
</feature>
<proteinExistence type="inferred from homology"/>
<sequence length="472" mass="53657">MVNIMSNWKVEVKKIFPNVKVKVDLVDSKHPCEIFSNSILWSYGGSSSFNSRLLTAVLQKNGGYKWLSTISAASERSPGKFTLKKSDENGHEDSDAEIDITSPSPVVNSGPFKHLYDVKVPTAVKDGDNLQFTLTVCNPDNDEELSTVTRIYDDIEWLQHCLMTQNSVSGIIVPPLPNRPETDAKAAESKSKKQLGSGSKVMVQDDFTRDCRSVENYLKLITHHEVFGKDENLRKFLLEKEAAVKAKVKRGFFNRMSNMVDEARKGQHKDVDEFFQKQREWAVNYGKYMKDASLNFNKMVYAQMRLASCYTHLGTCLSGGTIDRDETSVRINKYLGKLGEGLESAKHGLEVLSANDEKTVAFQLDLFARYMDAVKEMLFRRTCLLVEYEDACKALEKAKPNKKQAAEETKEKAEKLYEECTINARKELKTFLRNRLISFEDCLSKFAESQIKTARDTYTLLVRSLTEIKQMD</sequence>
<dbReference type="InterPro" id="IPR027267">
    <property type="entry name" value="AH/BAR_dom_sf"/>
</dbReference>
<accession>A0A6J8A3W5</accession>
<organism evidence="5 6">
    <name type="scientific">Mytilus coruscus</name>
    <name type="common">Sea mussel</name>
    <dbReference type="NCBI Taxonomy" id="42192"/>
    <lineage>
        <taxon>Eukaryota</taxon>
        <taxon>Metazoa</taxon>
        <taxon>Spiralia</taxon>
        <taxon>Lophotrochozoa</taxon>
        <taxon>Mollusca</taxon>
        <taxon>Bivalvia</taxon>
        <taxon>Autobranchia</taxon>
        <taxon>Pteriomorphia</taxon>
        <taxon>Mytilida</taxon>
        <taxon>Mytiloidea</taxon>
        <taxon>Mytilidae</taxon>
        <taxon>Mytilinae</taxon>
        <taxon>Mytilus</taxon>
    </lineage>
</organism>
<gene>
    <name evidence="5" type="ORF">MCOR_3276</name>
</gene>
<dbReference type="PANTHER" id="PTHR45850:SF2">
    <property type="entry name" value="SORTING NEXIN-5-LIKE"/>
    <property type="match status" value="1"/>
</dbReference>
<evidence type="ECO:0000313" key="5">
    <source>
        <dbReference type="EMBL" id="CAC5360987.1"/>
    </source>
</evidence>
<keyword evidence="2" id="KW-0175">Coiled coil</keyword>
<dbReference type="Gene3D" id="3.30.1520.10">
    <property type="entry name" value="Phox-like domain"/>
    <property type="match status" value="1"/>
</dbReference>
<name>A0A6J8A3W5_MYTCO</name>
<dbReference type="PROSITE" id="PS50195">
    <property type="entry name" value="PX"/>
    <property type="match status" value="1"/>
</dbReference>
<evidence type="ECO:0000313" key="6">
    <source>
        <dbReference type="Proteomes" id="UP000507470"/>
    </source>
</evidence>
<dbReference type="AlphaFoldDB" id="A0A6J8A3W5"/>
<protein>
    <submittedName>
        <fullName evidence="5">SNX5_6_32</fullName>
    </submittedName>
</protein>
<dbReference type="Pfam" id="PF00787">
    <property type="entry name" value="PX"/>
    <property type="match status" value="1"/>
</dbReference>
<feature type="domain" description="PX" evidence="4">
    <location>
        <begin position="94"/>
        <end position="244"/>
    </location>
</feature>
<feature type="region of interest" description="Disordered" evidence="3">
    <location>
        <begin position="176"/>
        <end position="197"/>
    </location>
</feature>
<dbReference type="SUPFAM" id="SSF64268">
    <property type="entry name" value="PX domain"/>
    <property type="match status" value="1"/>
</dbReference>